<organism evidence="2 3">
    <name type="scientific">Salinisphaera japonica YTM-1</name>
    <dbReference type="NCBI Taxonomy" id="1209778"/>
    <lineage>
        <taxon>Bacteria</taxon>
        <taxon>Pseudomonadati</taxon>
        <taxon>Pseudomonadota</taxon>
        <taxon>Gammaproteobacteria</taxon>
        <taxon>Salinisphaerales</taxon>
        <taxon>Salinisphaeraceae</taxon>
        <taxon>Salinisphaera</taxon>
    </lineage>
</organism>
<keyword evidence="1" id="KW-0812">Transmembrane</keyword>
<dbReference type="PANTHER" id="PTHR36920:SF1">
    <property type="entry name" value="OUTER MEMBRANE PROTEIN W"/>
    <property type="match status" value="1"/>
</dbReference>
<sequence>MGIKSAPLRVNTGIFAAALIGMGGLLANGTAVAQGQMRDMEATGGDTLIGDAISFVGNNLYFRFGAGYLDYYGTSSELKVEDAKGLAAQAFGPGESSLDGTGTSLNDKMFPSGTLGLYIPWTNHHLATEVTISAPIKLDFQVDGAAATSSLAPDALGGNGPGNTINPGVPTLNRNIGQLKALPPNISFVYRPFVNTRIQPYIGVGAMYLYTYDTDINEPLLNSVNEPTLYLSKPWACTGKLGFDINITEKFFVGAEAQYIGCAEVKAELNDISIRADNISDTFGPVDVGKVSSTNSFEAVLYQVSMGVRF</sequence>
<evidence type="ECO:0000313" key="2">
    <source>
        <dbReference type="EMBL" id="ROO28160.1"/>
    </source>
</evidence>
<dbReference type="GO" id="GO:0019867">
    <property type="term" value="C:outer membrane"/>
    <property type="evidence" value="ECO:0007669"/>
    <property type="project" value="InterPro"/>
</dbReference>
<proteinExistence type="predicted"/>
<dbReference type="InParanoid" id="A0A423PRE7"/>
<dbReference type="RefSeq" id="WP_184999816.1">
    <property type="nucleotide sequence ID" value="NZ_AYKG01000023.1"/>
</dbReference>
<gene>
    <name evidence="2" type="ORF">SAJA_08645</name>
</gene>
<dbReference type="PANTHER" id="PTHR36920">
    <property type="match status" value="1"/>
</dbReference>
<keyword evidence="3" id="KW-1185">Reference proteome</keyword>
<reference evidence="2 3" key="1">
    <citation type="submission" date="2013-10" db="EMBL/GenBank/DDBJ databases">
        <title>Salinisphaera japonica YTM-1 Genome Sequencing.</title>
        <authorList>
            <person name="Lai Q."/>
            <person name="Li C."/>
            <person name="Shao Z."/>
        </authorList>
    </citation>
    <scope>NUCLEOTIDE SEQUENCE [LARGE SCALE GENOMIC DNA]</scope>
    <source>
        <strain evidence="2 3">YTM-1</strain>
    </source>
</reference>
<dbReference type="InterPro" id="IPR011250">
    <property type="entry name" value="OMP/PagP_B-barrel"/>
</dbReference>
<evidence type="ECO:0000256" key="1">
    <source>
        <dbReference type="SAM" id="Phobius"/>
    </source>
</evidence>
<dbReference type="EMBL" id="AYKG01000023">
    <property type="protein sequence ID" value="ROO28160.1"/>
    <property type="molecule type" value="Genomic_DNA"/>
</dbReference>
<dbReference type="SUPFAM" id="SSF56925">
    <property type="entry name" value="OMPA-like"/>
    <property type="match status" value="1"/>
</dbReference>
<name>A0A423PRE7_9GAMM</name>
<keyword evidence="1" id="KW-1133">Transmembrane helix</keyword>
<accession>A0A423PRE7</accession>
<dbReference type="Gene3D" id="2.40.160.20">
    <property type="match status" value="1"/>
</dbReference>
<evidence type="ECO:0000313" key="3">
    <source>
        <dbReference type="Proteomes" id="UP000285310"/>
    </source>
</evidence>
<keyword evidence="1" id="KW-0472">Membrane</keyword>
<dbReference type="Proteomes" id="UP000285310">
    <property type="component" value="Unassembled WGS sequence"/>
</dbReference>
<feature type="transmembrane region" description="Helical" evidence="1">
    <location>
        <begin position="12"/>
        <end position="33"/>
    </location>
</feature>
<dbReference type="Pfam" id="PF03922">
    <property type="entry name" value="OmpW"/>
    <property type="match status" value="1"/>
</dbReference>
<dbReference type="GO" id="GO:0055085">
    <property type="term" value="P:transmembrane transport"/>
    <property type="evidence" value="ECO:0007669"/>
    <property type="project" value="TreeGrafter"/>
</dbReference>
<protein>
    <submittedName>
        <fullName evidence="2">Uncharacterized protein</fullName>
    </submittedName>
</protein>
<dbReference type="InterPro" id="IPR005618">
    <property type="entry name" value="OMPW"/>
</dbReference>
<dbReference type="AlphaFoldDB" id="A0A423PRE7"/>
<comment type="caution">
    <text evidence="2">The sequence shown here is derived from an EMBL/GenBank/DDBJ whole genome shotgun (WGS) entry which is preliminary data.</text>
</comment>